<dbReference type="Pfam" id="PF16860">
    <property type="entry name" value="CX9C"/>
    <property type="match status" value="1"/>
</dbReference>
<evidence type="ECO:0000313" key="5">
    <source>
        <dbReference type="Proteomes" id="UP000694412"/>
    </source>
</evidence>
<sequence length="97" mass="10955">MQAALEVTARYCRTEMELYGRCVANSPETWQKDCDGLRVNMVRCANTHPIVQRIKEDCAEPFSAFEQCLKENQASVLNCSEHVNAFLSCADRVKLPA</sequence>
<dbReference type="AlphaFoldDB" id="A0A8C2Y5F7"/>
<dbReference type="GeneID" id="107307012"/>
<dbReference type="RefSeq" id="XP_032297544.1">
    <property type="nucleotide sequence ID" value="XM_032441653.1"/>
</dbReference>
<feature type="domain" description="IMS import disulfide relay-system CHCH-CHCH-like Cx9C" evidence="3">
    <location>
        <begin position="5"/>
        <end position="49"/>
    </location>
</feature>
<proteinExistence type="predicted"/>
<dbReference type="Pfam" id="PF06747">
    <property type="entry name" value="CHCH"/>
    <property type="match status" value="1"/>
</dbReference>
<dbReference type="OrthoDB" id="2581252at2759"/>
<dbReference type="PROSITE" id="PS51808">
    <property type="entry name" value="CHCH"/>
    <property type="match status" value="1"/>
</dbReference>
<keyword evidence="5" id="KW-1185">Reference proteome</keyword>
<evidence type="ECO:0000259" key="3">
    <source>
        <dbReference type="Pfam" id="PF16860"/>
    </source>
</evidence>
<organism evidence="4 5">
    <name type="scientific">Coturnix japonica</name>
    <name type="common">Japanese quail</name>
    <name type="synonym">Coturnix coturnix japonica</name>
    <dbReference type="NCBI Taxonomy" id="93934"/>
    <lineage>
        <taxon>Eukaryota</taxon>
        <taxon>Metazoa</taxon>
        <taxon>Chordata</taxon>
        <taxon>Craniata</taxon>
        <taxon>Vertebrata</taxon>
        <taxon>Euteleostomi</taxon>
        <taxon>Archelosauria</taxon>
        <taxon>Archosauria</taxon>
        <taxon>Dinosauria</taxon>
        <taxon>Saurischia</taxon>
        <taxon>Theropoda</taxon>
        <taxon>Coelurosauria</taxon>
        <taxon>Aves</taxon>
        <taxon>Neognathae</taxon>
        <taxon>Galloanserae</taxon>
        <taxon>Galliformes</taxon>
        <taxon>Phasianidae</taxon>
        <taxon>Perdicinae</taxon>
        <taxon>Coturnix</taxon>
    </lineage>
</organism>
<evidence type="ECO:0000313" key="4">
    <source>
        <dbReference type="Ensembl" id="ENSCJPP00005001873.1"/>
    </source>
</evidence>
<dbReference type="GO" id="GO:0045333">
    <property type="term" value="P:cellular respiration"/>
    <property type="evidence" value="ECO:0007669"/>
    <property type="project" value="TreeGrafter"/>
</dbReference>
<dbReference type="GO" id="GO:0005758">
    <property type="term" value="C:mitochondrial intermembrane space"/>
    <property type="evidence" value="ECO:0007669"/>
    <property type="project" value="TreeGrafter"/>
</dbReference>
<protein>
    <submittedName>
        <fullName evidence="4">Coiled-coil-helix-coiled-coil-helix domain containing 5</fullName>
    </submittedName>
</protein>
<dbReference type="PANTHER" id="PTHR47106:SF1">
    <property type="entry name" value="COILED-COIL-HELIX-COILED-COIL-HELIX DOMAIN-CONTAINING PROTEIN 5"/>
    <property type="match status" value="1"/>
</dbReference>
<dbReference type="GeneTree" id="ENSGT00390000007919"/>
<dbReference type="InterPro" id="IPR031731">
    <property type="entry name" value="CX9C"/>
</dbReference>
<dbReference type="InterPro" id="IPR052848">
    <property type="entry name" value="CHCH_domain-containing_protein"/>
</dbReference>
<evidence type="ECO:0000259" key="2">
    <source>
        <dbReference type="Pfam" id="PF06747"/>
    </source>
</evidence>
<dbReference type="CTD" id="84269"/>
<gene>
    <name evidence="4" type="primary">CHCHD5</name>
</gene>
<dbReference type="RefSeq" id="XP_015705940.1">
    <property type="nucleotide sequence ID" value="XM_015850454.2"/>
</dbReference>
<reference evidence="4" key="1">
    <citation type="submission" date="2025-05" db="UniProtKB">
        <authorList>
            <consortium name="Ensembl"/>
        </authorList>
    </citation>
    <scope>IDENTIFICATION</scope>
</reference>
<evidence type="ECO:0000256" key="1">
    <source>
        <dbReference type="ARBA" id="ARBA00023157"/>
    </source>
</evidence>
<name>A0A8C2Y5F7_COTJA</name>
<dbReference type="PANTHER" id="PTHR47106">
    <property type="entry name" value="COILED-COIL-HELIX-COILED-COIL-HELIX DOMAIN-CONTAINING PROTEIN 5"/>
    <property type="match status" value="1"/>
</dbReference>
<accession>A0A8C2Y5F7</accession>
<dbReference type="Ensembl" id="ENSCJPT00005003269.1">
    <property type="protein sequence ID" value="ENSCJPP00005001873.1"/>
    <property type="gene ID" value="ENSCJPG00005001953.1"/>
</dbReference>
<dbReference type="RefSeq" id="XP_032297545.1">
    <property type="nucleotide sequence ID" value="XM_032441654.1"/>
</dbReference>
<dbReference type="Ensembl" id="ENSCJPT00005003265.1">
    <property type="protein sequence ID" value="ENSCJPP00005001872.1"/>
    <property type="gene ID" value="ENSCJPG00005001953.1"/>
</dbReference>
<dbReference type="Proteomes" id="UP000694412">
    <property type="component" value="Unassembled WGS sequence"/>
</dbReference>
<keyword evidence="1" id="KW-1015">Disulfide bond</keyword>
<dbReference type="InterPro" id="IPR010625">
    <property type="entry name" value="CHCH"/>
</dbReference>
<dbReference type="KEGG" id="cjo:107307012"/>
<dbReference type="Gene3D" id="1.10.287.2900">
    <property type="match status" value="2"/>
</dbReference>
<feature type="domain" description="CHCH" evidence="2">
    <location>
        <begin position="58"/>
        <end position="90"/>
    </location>
</feature>